<comment type="caution">
    <text evidence="5">The sequence shown here is derived from an EMBL/GenBank/DDBJ whole genome shotgun (WGS) entry which is preliminary data.</text>
</comment>
<reference evidence="5" key="1">
    <citation type="submission" date="2023-05" db="EMBL/GenBank/DDBJ databases">
        <title>Nepenthes gracilis genome sequencing.</title>
        <authorList>
            <person name="Fukushima K."/>
        </authorList>
    </citation>
    <scope>NUCLEOTIDE SEQUENCE</scope>
    <source>
        <strain evidence="5">SING2019-196</strain>
    </source>
</reference>
<dbReference type="PANTHER" id="PTHR32054:SF31">
    <property type="entry name" value="PROTEIN WEAK CHLOROPLAST MOVEMENT UNDER BLUE LIGHT 1"/>
    <property type="match status" value="1"/>
</dbReference>
<dbReference type="AlphaFoldDB" id="A0AAD3XVL7"/>
<dbReference type="PANTHER" id="PTHR32054">
    <property type="entry name" value="HEAVY CHAIN, PUTATIVE, EXPRESSED-RELATED-RELATED"/>
    <property type="match status" value="1"/>
</dbReference>
<evidence type="ECO:0000256" key="4">
    <source>
        <dbReference type="SAM" id="MobiDB-lite"/>
    </source>
</evidence>
<evidence type="ECO:0000256" key="2">
    <source>
        <dbReference type="ARBA" id="ARBA00023054"/>
    </source>
</evidence>
<sequence>MEAANERAEIDTQPPFGSVKEAVSLFGERVSTGEHCGKLSKEIHGGTSEHRSKLESVAAELEETRQSLQKAREEAILMADSLSSVKEELEKTKRELQKLKLRESHENKMEFEVTEDLKFVEDPAKFKSQAKTEEISEENGGKNQEKRYVKFANPPLSRVLESSPPLEKKKKKKKQQPLMPFIGGMFCRKKSSYEVTFDGSP</sequence>
<name>A0AAD3XVL7_NEPGR</name>
<dbReference type="GO" id="GO:0009904">
    <property type="term" value="P:chloroplast accumulation movement"/>
    <property type="evidence" value="ECO:0007669"/>
    <property type="project" value="TreeGrafter"/>
</dbReference>
<dbReference type="GO" id="GO:0005829">
    <property type="term" value="C:cytosol"/>
    <property type="evidence" value="ECO:0007669"/>
    <property type="project" value="TreeGrafter"/>
</dbReference>
<dbReference type="GO" id="GO:0009903">
    <property type="term" value="P:chloroplast avoidance movement"/>
    <property type="evidence" value="ECO:0007669"/>
    <property type="project" value="TreeGrafter"/>
</dbReference>
<feature type="coiled-coil region" evidence="3">
    <location>
        <begin position="51"/>
        <end position="109"/>
    </location>
</feature>
<protein>
    <recommendedName>
        <fullName evidence="7">WEB family protein</fullName>
    </recommendedName>
</protein>
<dbReference type="Proteomes" id="UP001279734">
    <property type="component" value="Unassembled WGS sequence"/>
</dbReference>
<gene>
    <name evidence="5" type="ORF">Nepgr_019856</name>
</gene>
<proteinExistence type="inferred from homology"/>
<evidence type="ECO:0000313" key="5">
    <source>
        <dbReference type="EMBL" id="GMH18015.1"/>
    </source>
</evidence>
<evidence type="ECO:0000256" key="3">
    <source>
        <dbReference type="SAM" id="Coils"/>
    </source>
</evidence>
<evidence type="ECO:0008006" key="7">
    <source>
        <dbReference type="Google" id="ProtNLM"/>
    </source>
</evidence>
<feature type="region of interest" description="Disordered" evidence="4">
    <location>
        <begin position="127"/>
        <end position="183"/>
    </location>
</feature>
<keyword evidence="6" id="KW-1185">Reference proteome</keyword>
<evidence type="ECO:0000256" key="1">
    <source>
        <dbReference type="ARBA" id="ARBA00005485"/>
    </source>
</evidence>
<organism evidence="5 6">
    <name type="scientific">Nepenthes gracilis</name>
    <name type="common">Slender pitcher plant</name>
    <dbReference type="NCBI Taxonomy" id="150966"/>
    <lineage>
        <taxon>Eukaryota</taxon>
        <taxon>Viridiplantae</taxon>
        <taxon>Streptophyta</taxon>
        <taxon>Embryophyta</taxon>
        <taxon>Tracheophyta</taxon>
        <taxon>Spermatophyta</taxon>
        <taxon>Magnoliopsida</taxon>
        <taxon>eudicotyledons</taxon>
        <taxon>Gunneridae</taxon>
        <taxon>Pentapetalae</taxon>
        <taxon>Caryophyllales</taxon>
        <taxon>Nepenthaceae</taxon>
        <taxon>Nepenthes</taxon>
    </lineage>
</organism>
<evidence type="ECO:0000313" key="6">
    <source>
        <dbReference type="Proteomes" id="UP001279734"/>
    </source>
</evidence>
<comment type="similarity">
    <text evidence="1">Belongs to the WEB family.</text>
</comment>
<feature type="compositionally biased region" description="Basic and acidic residues" evidence="4">
    <location>
        <begin position="127"/>
        <end position="148"/>
    </location>
</feature>
<accession>A0AAD3XVL7</accession>
<keyword evidence="2 3" id="KW-0175">Coiled coil</keyword>
<dbReference type="EMBL" id="BSYO01000018">
    <property type="protein sequence ID" value="GMH18015.1"/>
    <property type="molecule type" value="Genomic_DNA"/>
</dbReference>